<dbReference type="InterPro" id="IPR016024">
    <property type="entry name" value="ARM-type_fold"/>
</dbReference>
<keyword evidence="8 11" id="KW-0694">RNA-binding</keyword>
<dbReference type="InterPro" id="IPR040017">
    <property type="entry name" value="XPOT"/>
</dbReference>
<dbReference type="Proteomes" id="UP000005426">
    <property type="component" value="Unassembled WGS sequence"/>
</dbReference>
<organism evidence="14 15">
    <name type="scientific">Hypocrea atroviridis (strain ATCC 20476 / IMI 206040)</name>
    <name type="common">Trichoderma atroviride</name>
    <dbReference type="NCBI Taxonomy" id="452589"/>
    <lineage>
        <taxon>Eukaryota</taxon>
        <taxon>Fungi</taxon>
        <taxon>Dikarya</taxon>
        <taxon>Ascomycota</taxon>
        <taxon>Pezizomycotina</taxon>
        <taxon>Sordariomycetes</taxon>
        <taxon>Hypocreomycetidae</taxon>
        <taxon>Hypocreales</taxon>
        <taxon>Hypocreaceae</taxon>
        <taxon>Trichoderma</taxon>
    </lineage>
</organism>
<sequence>MSVHARIKTHILCPSDDKRLTLTSVGSASYFHHLRSTANALPGRTRMEAQVENAVEILSNPTSDQSVKEQAFEYLNQLRSDPQGWQACTNLFARIPRTSEVVRMVCLEVVNYAVHTQGLDGESLAFLKHTLLQYVRQSYGAGVQQEPDAAHLQNKLTQTLTYLFVFLYRDGWQSFLDDFLELTGLHQNVDNVSGVLFYLRVLSSVHDEIADMLLSRQSGDSKRNTELKDQLRAQDMQKVAESWKQLLSRYSGNDVVVDLVLKVIGKWVSWMDISLVVSQDMLNLLLPVVGRTGSEDKVRDTAIDTLTEICGKKMRSTDKMDMISFLNLQDIVSQLVASPMLNDLKGTPQYDTDLAEAIAKLVNTTVADIIRALDDNQATDDTRTRAKQHLDGFLPLLLRFFSDEYDEVCSTVIPSLTDLLTFLRKLGQLNQDYSNMLAPILNAIVQKMRYDETTSWGNEDEQTDEAEFQELRRRLQYLQKTIAAIDQNLYMDVLSNLVATTFQTLDQQGSHMDWRDLDLALHEMYLFGELALPNQGLGTKSQPSTEASERLVVMMQKMVESGIANFSHPAIVLQYMEICVRYCVVFETHSQYIPQVLENFVRLVHHNHVRIKTRSWYLFHRFIKHLRSRVGNVAETVIQSIGDLLPIKAEVPGEDADDDMSSDESDHSADALFTSQLYLFEAIGCISSTHSTPAENQALYARSVMDPLFQDMEVHLPRAKGGDAQANLQIHHIVMALGTLAHGFSDWTPGSTAANQHGPPDKLVSDEFSRAAEAILIALRELNSSAEIRTACRSAFSKLLGVLGAAVLPQLPKWIEGLLSQSSSKDEMAMFLRLLDQVVFGFKTEIYDVLNMLLTPLLQRIFGGLGEPISGTDDEIQLAELRREYLSFIQIILNNGLEGVLISEANQGFFEPMIASVLELAKTLDGNLGPSRLAFTIMARISALWGGPDVATISREPTAPTGSPSPAIPGFDHFIMERFHSTCWEVMRNPSFKPSSDAQTKQVLTEIAALEQMIYTKTGNVYIHQMQNEVFPSLGINGDDFLRSLTTSTDKRQFSNYLQQLLSNR</sequence>
<comment type="subcellular location">
    <subcellularLocation>
        <location evidence="1 11">Cytoplasm</location>
    </subcellularLocation>
    <subcellularLocation>
        <location evidence="11">Nucleus</location>
    </subcellularLocation>
    <text evidence="11">Shuttles between the nucleus and the cytoplasm.</text>
</comment>
<feature type="domain" description="Exportin-1/Importin-beta-like" evidence="12">
    <location>
        <begin position="151"/>
        <end position="306"/>
    </location>
</feature>
<evidence type="ECO:0000259" key="12">
    <source>
        <dbReference type="Pfam" id="PF08389"/>
    </source>
</evidence>
<name>G9P680_HYPAI</name>
<dbReference type="Pfam" id="PF19282">
    <property type="entry name" value="Exportin-T"/>
    <property type="match status" value="1"/>
</dbReference>
<gene>
    <name evidence="14" type="ORF">TRIATDRAFT_130311</name>
</gene>
<evidence type="ECO:0000256" key="4">
    <source>
        <dbReference type="ARBA" id="ARBA00022448"/>
    </source>
</evidence>
<dbReference type="EMBL" id="ABDG02000027">
    <property type="protein sequence ID" value="EHK41412.1"/>
    <property type="molecule type" value="Genomic_DNA"/>
</dbReference>
<dbReference type="GO" id="GO:0005737">
    <property type="term" value="C:cytoplasm"/>
    <property type="evidence" value="ECO:0007669"/>
    <property type="project" value="UniProtKB-SubCell"/>
</dbReference>
<dbReference type="eggNOG" id="KOG2021">
    <property type="taxonomic scope" value="Eukaryota"/>
</dbReference>
<keyword evidence="7" id="KW-0819">tRNA processing</keyword>
<dbReference type="PANTHER" id="PTHR15952">
    <property type="entry name" value="EXPORTIN-T/LOS1"/>
    <property type="match status" value="1"/>
</dbReference>
<dbReference type="GO" id="GO:0005643">
    <property type="term" value="C:nuclear pore"/>
    <property type="evidence" value="ECO:0007669"/>
    <property type="project" value="TreeGrafter"/>
</dbReference>
<dbReference type="InterPro" id="IPR013598">
    <property type="entry name" value="Exportin-1/Importin-b-like"/>
</dbReference>
<feature type="domain" description="Exportin-T C-terminal" evidence="13">
    <location>
        <begin position="381"/>
        <end position="1063"/>
    </location>
</feature>
<evidence type="ECO:0000256" key="9">
    <source>
        <dbReference type="ARBA" id="ARBA00023242"/>
    </source>
</evidence>
<dbReference type="GO" id="GO:0071528">
    <property type="term" value="P:tRNA re-export from nucleus"/>
    <property type="evidence" value="ECO:0007669"/>
    <property type="project" value="UniProtKB-UniRule"/>
</dbReference>
<proteinExistence type="inferred from homology"/>
<evidence type="ECO:0000313" key="15">
    <source>
        <dbReference type="Proteomes" id="UP000005426"/>
    </source>
</evidence>
<dbReference type="Gene3D" id="1.25.10.10">
    <property type="entry name" value="Leucine-rich Repeat Variant"/>
    <property type="match status" value="1"/>
</dbReference>
<evidence type="ECO:0000256" key="6">
    <source>
        <dbReference type="ARBA" id="ARBA00022555"/>
    </source>
</evidence>
<evidence type="ECO:0000256" key="2">
    <source>
        <dbReference type="ARBA" id="ARBA00009466"/>
    </source>
</evidence>
<evidence type="ECO:0000256" key="11">
    <source>
        <dbReference type="RuleBase" id="RU366037"/>
    </source>
</evidence>
<dbReference type="GO" id="GO:0031267">
    <property type="term" value="F:small GTPase binding"/>
    <property type="evidence" value="ECO:0007669"/>
    <property type="project" value="InterPro"/>
</dbReference>
<evidence type="ECO:0000256" key="10">
    <source>
        <dbReference type="ARBA" id="ARBA00025147"/>
    </source>
</evidence>
<dbReference type="Pfam" id="PF08389">
    <property type="entry name" value="Xpo1"/>
    <property type="match status" value="1"/>
</dbReference>
<evidence type="ECO:0000256" key="5">
    <source>
        <dbReference type="ARBA" id="ARBA00022490"/>
    </source>
</evidence>
<dbReference type="GO" id="GO:0016363">
    <property type="term" value="C:nuclear matrix"/>
    <property type="evidence" value="ECO:0007669"/>
    <property type="project" value="TreeGrafter"/>
</dbReference>
<comment type="caution">
    <text evidence="14">The sequence shown here is derived from an EMBL/GenBank/DDBJ whole genome shotgun (WGS) entry which is preliminary data.</text>
</comment>
<dbReference type="OrthoDB" id="26399at2759"/>
<comment type="similarity">
    <text evidence="2 11">Belongs to the exportin family.</text>
</comment>
<reference evidence="14 15" key="1">
    <citation type="journal article" date="2011" name="Genome Biol.">
        <title>Comparative genome sequence analysis underscores mycoparasitism as the ancestral life style of Trichoderma.</title>
        <authorList>
            <person name="Kubicek C.P."/>
            <person name="Herrera-Estrella A."/>
            <person name="Seidl-Seiboth V."/>
            <person name="Martinez D.A."/>
            <person name="Druzhinina I.S."/>
            <person name="Thon M."/>
            <person name="Zeilinger S."/>
            <person name="Casas-Flores S."/>
            <person name="Horwitz B.A."/>
            <person name="Mukherjee P.K."/>
            <person name="Mukherjee M."/>
            <person name="Kredics L."/>
            <person name="Alcaraz L.D."/>
            <person name="Aerts A."/>
            <person name="Antal Z."/>
            <person name="Atanasova L."/>
            <person name="Cervantes-Badillo M.G."/>
            <person name="Challacombe J."/>
            <person name="Chertkov O."/>
            <person name="McCluskey K."/>
            <person name="Coulpier F."/>
            <person name="Deshpande N."/>
            <person name="von Doehren H."/>
            <person name="Ebbole D.J."/>
            <person name="Esquivel-Naranjo E.U."/>
            <person name="Fekete E."/>
            <person name="Flipphi M."/>
            <person name="Glaser F."/>
            <person name="Gomez-Rodriguez E.Y."/>
            <person name="Gruber S."/>
            <person name="Han C."/>
            <person name="Henrissat B."/>
            <person name="Hermosa R."/>
            <person name="Hernandez-Onate M."/>
            <person name="Karaffa L."/>
            <person name="Kosti I."/>
            <person name="Le Crom S."/>
            <person name="Lindquist E."/>
            <person name="Lucas S."/>
            <person name="Luebeck M."/>
            <person name="Luebeck P.S."/>
            <person name="Margeot A."/>
            <person name="Metz B."/>
            <person name="Misra M."/>
            <person name="Nevalainen H."/>
            <person name="Omann M."/>
            <person name="Packer N."/>
            <person name="Perrone G."/>
            <person name="Uresti-Rivera E.E."/>
            <person name="Salamov A."/>
            <person name="Schmoll M."/>
            <person name="Seiboth B."/>
            <person name="Shapiro H."/>
            <person name="Sukno S."/>
            <person name="Tamayo-Ramos J.A."/>
            <person name="Tisch D."/>
            <person name="Wiest A."/>
            <person name="Wilkinson H.H."/>
            <person name="Zhang M."/>
            <person name="Coutinho P.M."/>
            <person name="Kenerley C.M."/>
            <person name="Monte E."/>
            <person name="Baker S.E."/>
            <person name="Grigoriev I.V."/>
        </authorList>
    </citation>
    <scope>NUCLEOTIDE SEQUENCE [LARGE SCALE GENOMIC DNA]</scope>
    <source>
        <strain evidence="15">ATCC 20476 / IMI 206040</strain>
    </source>
</reference>
<dbReference type="OMA" id="HEMFLFG"/>
<evidence type="ECO:0000256" key="7">
    <source>
        <dbReference type="ARBA" id="ARBA00022694"/>
    </source>
</evidence>
<dbReference type="PANTHER" id="PTHR15952:SF11">
    <property type="entry name" value="EXPORTIN-T"/>
    <property type="match status" value="1"/>
</dbReference>
<accession>G9P680</accession>
<comment type="function">
    <text evidence="10">tRNA nucleus export receptor which facilitates tRNA translocation across the nuclear pore complex. Involved in pre-tRNA splicing, probably by affecting the interaction of pre-tRNA with splicing endonuclease.</text>
</comment>
<dbReference type="GO" id="GO:0000049">
    <property type="term" value="F:tRNA binding"/>
    <property type="evidence" value="ECO:0007669"/>
    <property type="project" value="UniProtKB-UniRule"/>
</dbReference>
<dbReference type="HOGENOM" id="CLU_004414_0_1_1"/>
<dbReference type="InterPro" id="IPR011989">
    <property type="entry name" value="ARM-like"/>
</dbReference>
<dbReference type="SUPFAM" id="SSF48371">
    <property type="entry name" value="ARM repeat"/>
    <property type="match status" value="1"/>
</dbReference>
<protein>
    <recommendedName>
        <fullName evidence="3 11">Exportin-T</fullName>
    </recommendedName>
    <alternativeName>
        <fullName evidence="11">Exportin(tRNA)</fullName>
    </alternativeName>
    <alternativeName>
        <fullName evidence="11">tRNA exportin</fullName>
    </alternativeName>
</protein>
<keyword evidence="4 11" id="KW-0813">Transport</keyword>
<evidence type="ECO:0000256" key="3">
    <source>
        <dbReference type="ARBA" id="ARBA00018928"/>
    </source>
</evidence>
<keyword evidence="5 11" id="KW-0963">Cytoplasm</keyword>
<evidence type="ECO:0000256" key="1">
    <source>
        <dbReference type="ARBA" id="ARBA00004496"/>
    </source>
</evidence>
<evidence type="ECO:0000259" key="13">
    <source>
        <dbReference type="Pfam" id="PF19282"/>
    </source>
</evidence>
<keyword evidence="9 11" id="KW-0539">Nucleus</keyword>
<dbReference type="AlphaFoldDB" id="G9P680"/>
<evidence type="ECO:0000313" key="14">
    <source>
        <dbReference type="EMBL" id="EHK41412.1"/>
    </source>
</evidence>
<keyword evidence="6 11" id="KW-0820">tRNA-binding</keyword>
<dbReference type="GO" id="GO:0008033">
    <property type="term" value="P:tRNA processing"/>
    <property type="evidence" value="ECO:0007669"/>
    <property type="project" value="UniProtKB-KW"/>
</dbReference>
<dbReference type="InterPro" id="IPR045546">
    <property type="entry name" value="Exportin-T_C"/>
</dbReference>
<dbReference type="STRING" id="452589.G9P680"/>
<evidence type="ECO:0000256" key="8">
    <source>
        <dbReference type="ARBA" id="ARBA00022884"/>
    </source>
</evidence>
<dbReference type="FunFam" id="1.25.10.10:FF:000355">
    <property type="entry name" value="Exportin-T"/>
    <property type="match status" value="1"/>
</dbReference>
<keyword evidence="15" id="KW-1185">Reference proteome</keyword>